<gene>
    <name evidence="3" type="ORF">SS50377_17513</name>
    <name evidence="4" type="ORF">SS50377_21567</name>
</gene>
<reference evidence="3 4" key="1">
    <citation type="journal article" date="2014" name="PLoS Genet.">
        <title>The Genome of Spironucleus salmonicida Highlights a Fish Pathogen Adapted to Fluctuating Environments.</title>
        <authorList>
            <person name="Xu F."/>
            <person name="Jerlstrom-Hultqvist J."/>
            <person name="Einarsson E."/>
            <person name="Astvaldsson A."/>
            <person name="Svard S.G."/>
            <person name="Andersson J.O."/>
        </authorList>
    </citation>
    <scope>NUCLEOTIDE SEQUENCE</scope>
    <source>
        <strain evidence="4">ATCC 50377</strain>
    </source>
</reference>
<feature type="domain" description="EGF-like" evidence="2">
    <location>
        <begin position="397"/>
        <end position="426"/>
    </location>
</feature>
<keyword evidence="5" id="KW-1185">Reference proteome</keyword>
<dbReference type="InterPro" id="IPR009030">
    <property type="entry name" value="Growth_fac_rcpt_cys_sf"/>
</dbReference>
<feature type="domain" description="EGF-like" evidence="2">
    <location>
        <begin position="78"/>
        <end position="109"/>
    </location>
</feature>
<feature type="domain" description="EGF-like" evidence="2">
    <location>
        <begin position="305"/>
        <end position="334"/>
    </location>
</feature>
<dbReference type="SUPFAM" id="SSF57184">
    <property type="entry name" value="Growth factor receptor domain"/>
    <property type="match status" value="4"/>
</dbReference>
<dbReference type="InterPro" id="IPR006212">
    <property type="entry name" value="Furin_repeat"/>
</dbReference>
<feature type="domain" description="EGF-like" evidence="2">
    <location>
        <begin position="201"/>
        <end position="242"/>
    </location>
</feature>
<dbReference type="VEuPathDB" id="GiardiaDB:SS50377_21567"/>
<evidence type="ECO:0000313" key="5">
    <source>
        <dbReference type="Proteomes" id="UP000018208"/>
    </source>
</evidence>
<dbReference type="PANTHER" id="PTHR23275:SF100">
    <property type="entry name" value="EGF-LIKE DOMAIN-CONTAINING PROTEIN"/>
    <property type="match status" value="1"/>
</dbReference>
<dbReference type="OrthoDB" id="8545473at2759"/>
<proteinExistence type="predicted"/>
<dbReference type="InterPro" id="IPR000742">
    <property type="entry name" value="EGF"/>
</dbReference>
<dbReference type="Proteomes" id="UP000018208">
    <property type="component" value="Unassembled WGS sequence"/>
</dbReference>
<feature type="transmembrane region" description="Helical" evidence="1">
    <location>
        <begin position="690"/>
        <end position="714"/>
    </location>
</feature>
<keyword evidence="1" id="KW-0812">Transmembrane</keyword>
<dbReference type="Gene3D" id="2.10.220.10">
    <property type="entry name" value="Hormone Receptor, Insulin-like Growth Factor Receptor 1, Chain A, domain 2"/>
    <property type="match status" value="2"/>
</dbReference>
<dbReference type="PANTHER" id="PTHR23275">
    <property type="entry name" value="CABRIOLET.-RELATED"/>
    <property type="match status" value="1"/>
</dbReference>
<feature type="domain" description="EGF-like" evidence="2">
    <location>
        <begin position="448"/>
        <end position="478"/>
    </location>
</feature>
<dbReference type="AlphaFoldDB" id="V6LGQ3"/>
<feature type="domain" description="EGF-like" evidence="2">
    <location>
        <begin position="569"/>
        <end position="600"/>
    </location>
</feature>
<dbReference type="SMART" id="SM00181">
    <property type="entry name" value="EGF"/>
    <property type="match status" value="10"/>
</dbReference>
<sequence length="719" mass="75850">MTDTGTCSNAVFNCKAGNYCPTNSSTAVNCLSCSEDMIYGQSCYCEDSKPIYNCQECEDNKCSKCVLTTFLQNNKCINCPLYCDTCANANSCITCSEGYEKNPQTGLCELFCKKEDDCMPVGDDFGNLPILLVQQCIENCASCTSTTTCDFCDPDGYITTIDGQCTETCENIQNGQYCEDGVAKSCVIGLTSQCKCGNAQYCASCNTTGAKCETCLPNMKFNTFGTCEDCNDGFSSVNGNCIACTQSQMAACTCSTALNCSTCNNDMSKCKTCIHNFDPSGPIPCAKCKDKFFEDTSANIRKCTACSANCTVCSSNSICTACDDGFSIINKQCVACTINQATACTCQTAKNCSTCDNDTSKCKTCITNFDPSITTPCENCVAGFFKDTTSGTDTCTACSVNCTTCSSSSICTACNDGFSVQNDKCEKKCTKTDGNCTTNQICDIICKDCTGNCATCEGTIEKCTTCKAGFGLENQQCLACQSGCANCADDKNICKVCKDGFLAKEGICTACDGKKTEKCTCGEAVNCATCDTSDQPKCGHCIIGYQKADDDSCSVCSDGYLMIKMVCTKCESNCATCSKSLDKCDTCANQHTMSIKYTCEKNCSTVLEDGNACIGTESAACGSEGQITECKCSGAKNCLTCNASKTKCGSCLSGYKLEADECKNCEDGAVKIGDYCFAPRKESGNLSGGAVAGIVIAVLVVVGAVGGGIAYYFIKKGKK</sequence>
<feature type="domain" description="EGF-like" evidence="2">
    <location>
        <begin position="629"/>
        <end position="666"/>
    </location>
</feature>
<evidence type="ECO:0000313" key="4">
    <source>
        <dbReference type="EMBL" id="KAH0576029.1"/>
    </source>
</evidence>
<dbReference type="SMART" id="SM00261">
    <property type="entry name" value="FU"/>
    <property type="match status" value="7"/>
</dbReference>
<reference evidence="4" key="2">
    <citation type="submission" date="2020-12" db="EMBL/GenBank/DDBJ databases">
        <title>New Spironucleus salmonicida genome in near-complete chromosomes.</title>
        <authorList>
            <person name="Xu F."/>
            <person name="Kurt Z."/>
            <person name="Jimenez-Gonzalez A."/>
            <person name="Astvaldsson A."/>
            <person name="Andersson J.O."/>
            <person name="Svard S.G."/>
        </authorList>
    </citation>
    <scope>NUCLEOTIDE SEQUENCE</scope>
    <source>
        <strain evidence="4">ATCC 50377</strain>
    </source>
</reference>
<keyword evidence="1" id="KW-0472">Membrane</keyword>
<evidence type="ECO:0000259" key="2">
    <source>
        <dbReference type="SMART" id="SM00181"/>
    </source>
</evidence>
<feature type="domain" description="EGF-like" evidence="2">
    <location>
        <begin position="354"/>
        <end position="396"/>
    </location>
</feature>
<dbReference type="EMBL" id="AUWU02000002">
    <property type="protein sequence ID" value="KAH0576029.1"/>
    <property type="molecule type" value="Genomic_DNA"/>
</dbReference>
<dbReference type="InterPro" id="IPR052798">
    <property type="entry name" value="Giardia_VSA"/>
</dbReference>
<feature type="domain" description="EGF-like" evidence="2">
    <location>
        <begin position="479"/>
        <end position="509"/>
    </location>
</feature>
<evidence type="ECO:0000313" key="3">
    <source>
        <dbReference type="EMBL" id="EST42886.1"/>
    </source>
</evidence>
<evidence type="ECO:0000256" key="1">
    <source>
        <dbReference type="SAM" id="Phobius"/>
    </source>
</evidence>
<organism evidence="3">
    <name type="scientific">Spironucleus salmonicida</name>
    <dbReference type="NCBI Taxonomy" id="348837"/>
    <lineage>
        <taxon>Eukaryota</taxon>
        <taxon>Metamonada</taxon>
        <taxon>Diplomonadida</taxon>
        <taxon>Hexamitidae</taxon>
        <taxon>Hexamitinae</taxon>
        <taxon>Spironucleus</taxon>
    </lineage>
</organism>
<protein>
    <submittedName>
        <fullName evidence="3">Cysteine-rich membrane protein 1</fullName>
    </submittedName>
</protein>
<dbReference type="EMBL" id="KI546152">
    <property type="protein sequence ID" value="EST42886.1"/>
    <property type="molecule type" value="Genomic_DNA"/>
</dbReference>
<accession>V6LGQ3</accession>
<feature type="domain" description="EGF-like" evidence="2">
    <location>
        <begin position="520"/>
        <end position="554"/>
    </location>
</feature>
<name>V6LGQ3_9EUKA</name>
<keyword evidence="1" id="KW-1133">Transmembrane helix</keyword>